<dbReference type="SUPFAM" id="SSF56935">
    <property type="entry name" value="Porins"/>
    <property type="match status" value="1"/>
</dbReference>
<keyword evidence="1" id="KW-0732">Signal</keyword>
<dbReference type="RefSeq" id="WP_068147000.1">
    <property type="nucleotide sequence ID" value="NZ_JBHSCR010000029.1"/>
</dbReference>
<evidence type="ECO:0000313" key="2">
    <source>
        <dbReference type="EMBL" id="MFC4349527.1"/>
    </source>
</evidence>
<comment type="caution">
    <text evidence="2">The sequence shown here is derived from an EMBL/GenBank/DDBJ whole genome shotgun (WGS) entry which is preliminary data.</text>
</comment>
<dbReference type="EMBL" id="JBHSCR010000029">
    <property type="protein sequence ID" value="MFC4349527.1"/>
    <property type="molecule type" value="Genomic_DNA"/>
</dbReference>
<feature type="signal peptide" evidence="1">
    <location>
        <begin position="1"/>
        <end position="27"/>
    </location>
</feature>
<gene>
    <name evidence="2" type="ORF">ACFO5Q_16860</name>
</gene>
<name>A0ABV8UFN6_9PROT</name>
<accession>A0ABV8UFN6</accession>
<feature type="chain" id="PRO_5047381722" evidence="1">
    <location>
        <begin position="28"/>
        <end position="306"/>
    </location>
</feature>
<protein>
    <submittedName>
        <fullName evidence="2">Outer membrane beta-barrel protein</fullName>
    </submittedName>
</protein>
<evidence type="ECO:0000256" key="1">
    <source>
        <dbReference type="SAM" id="SignalP"/>
    </source>
</evidence>
<dbReference type="PROSITE" id="PS51257">
    <property type="entry name" value="PROKAR_LIPOPROTEIN"/>
    <property type="match status" value="1"/>
</dbReference>
<evidence type="ECO:0000313" key="3">
    <source>
        <dbReference type="Proteomes" id="UP001595776"/>
    </source>
</evidence>
<proteinExistence type="predicted"/>
<keyword evidence="3" id="KW-1185">Reference proteome</keyword>
<dbReference type="Proteomes" id="UP001595776">
    <property type="component" value="Unassembled WGS sequence"/>
</dbReference>
<organism evidence="2 3">
    <name type="scientific">Kordiimonas lipolytica</name>
    <dbReference type="NCBI Taxonomy" id="1662421"/>
    <lineage>
        <taxon>Bacteria</taxon>
        <taxon>Pseudomonadati</taxon>
        <taxon>Pseudomonadota</taxon>
        <taxon>Alphaproteobacteria</taxon>
        <taxon>Kordiimonadales</taxon>
        <taxon>Kordiimonadaceae</taxon>
        <taxon>Kordiimonas</taxon>
    </lineage>
</organism>
<dbReference type="Pfam" id="PF10082">
    <property type="entry name" value="BBP2_2"/>
    <property type="match status" value="1"/>
</dbReference>
<dbReference type="InterPro" id="IPR018759">
    <property type="entry name" value="BBP2_2"/>
</dbReference>
<reference evidence="3" key="1">
    <citation type="journal article" date="2019" name="Int. J. Syst. Evol. Microbiol.">
        <title>The Global Catalogue of Microorganisms (GCM) 10K type strain sequencing project: providing services to taxonomists for standard genome sequencing and annotation.</title>
        <authorList>
            <consortium name="The Broad Institute Genomics Platform"/>
            <consortium name="The Broad Institute Genome Sequencing Center for Infectious Disease"/>
            <person name="Wu L."/>
            <person name="Ma J."/>
        </authorList>
    </citation>
    <scope>NUCLEOTIDE SEQUENCE [LARGE SCALE GENOMIC DNA]</scope>
    <source>
        <strain evidence="3">CGMCC 1.15304</strain>
    </source>
</reference>
<sequence length="306" mass="34034">MWNAREVVQWVVLAGACSLATAGAAKAENSLEIDLEVGGEYNDNVTIDSIDSTSRQGDSLLRINGAIGAQVFEKGDTSLSGRYSFFQSVYQDLSNFDLQIHGLSARLKSKVGKVNVGGSYRYDHIRLDGAAFLGVHSVGPDIGLLIAKKTYLTASYQFRQQTFADPLRSERNADRHSADAKLYFLLDGTKNITTGYRISRQTAEIDSLSYWGHTFDAGYKHPFKLGSKEATFRLRYQYRQKDYTGFDAAIGDERQDKRHTARVSLEIPLTEKLELGAEYKYVSSISNLPVADYTGNSVRASLSWSF</sequence>